<dbReference type="AlphaFoldDB" id="A0A514BQF9"/>
<dbReference type="Proteomes" id="UP000317199">
    <property type="component" value="Chromosome"/>
</dbReference>
<evidence type="ECO:0000313" key="1">
    <source>
        <dbReference type="EMBL" id="QDH69638.1"/>
    </source>
</evidence>
<dbReference type="EMBL" id="CP041242">
    <property type="protein sequence ID" value="QDH69638.1"/>
    <property type="molecule type" value="Genomic_DNA"/>
</dbReference>
<dbReference type="RefSeq" id="WP_141622979.1">
    <property type="nucleotide sequence ID" value="NZ_CP041242.1"/>
</dbReference>
<name>A0A514BQF9_9GAMM</name>
<accession>A0A514BQF9</accession>
<proteinExistence type="predicted"/>
<organism evidence="1 2">
    <name type="scientific">Marilutibacter alkalisoli</name>
    <dbReference type="NCBI Taxonomy" id="2591633"/>
    <lineage>
        <taxon>Bacteria</taxon>
        <taxon>Pseudomonadati</taxon>
        <taxon>Pseudomonadota</taxon>
        <taxon>Gammaproteobacteria</taxon>
        <taxon>Lysobacterales</taxon>
        <taxon>Lysobacteraceae</taxon>
        <taxon>Marilutibacter</taxon>
    </lineage>
</organism>
<keyword evidence="2" id="KW-1185">Reference proteome</keyword>
<evidence type="ECO:0008006" key="3">
    <source>
        <dbReference type="Google" id="ProtNLM"/>
    </source>
</evidence>
<dbReference type="KEGG" id="lyj:FKV23_05690"/>
<evidence type="ECO:0000313" key="2">
    <source>
        <dbReference type="Proteomes" id="UP000317199"/>
    </source>
</evidence>
<reference evidence="1 2" key="1">
    <citation type="submission" date="2019-06" db="EMBL/GenBank/DDBJ databases">
        <title>Lysobacter alkalisoli sp. nov. isolated from saline-alkali soil.</title>
        <authorList>
            <person name="Sun J.-Q."/>
            <person name="Xu L."/>
        </authorList>
    </citation>
    <scope>NUCLEOTIDE SEQUENCE [LARGE SCALE GENOMIC DNA]</scope>
    <source>
        <strain evidence="1 2">SJ-36</strain>
    </source>
</reference>
<dbReference type="OrthoDB" id="5956564at2"/>
<protein>
    <recommendedName>
        <fullName evidence="3">Heavy-metal-associated domain-containing protein</fullName>
    </recommendedName>
</protein>
<gene>
    <name evidence="1" type="ORF">FKV23_05690</name>
</gene>
<sequence>MEFTIPVFRPDPDLDRIGEVLRSVDPAAVVDLHDGRLRVAGAFDLPSLVAALGAAGHEVALDQVSQLPSVCCGSCSG</sequence>